<proteinExistence type="predicted"/>
<feature type="region of interest" description="Disordered" evidence="1">
    <location>
        <begin position="45"/>
        <end position="65"/>
    </location>
</feature>
<feature type="non-terminal residue" evidence="2">
    <location>
        <position position="65"/>
    </location>
</feature>
<reference evidence="2 3" key="1">
    <citation type="journal article" date="2023" name="Plants (Basel)">
        <title>Bridging the Gap: Combining Genomics and Transcriptomics Approaches to Understand Stylosanthes scabra, an Orphan Legume from the Brazilian Caatinga.</title>
        <authorList>
            <person name="Ferreira-Neto J.R.C."/>
            <person name="da Silva M.D."/>
            <person name="Binneck E."/>
            <person name="de Melo N.F."/>
            <person name="da Silva R.H."/>
            <person name="de Melo A.L.T.M."/>
            <person name="Pandolfi V."/>
            <person name="Bustamante F.O."/>
            <person name="Brasileiro-Vidal A.C."/>
            <person name="Benko-Iseppon A.M."/>
        </authorList>
    </citation>
    <scope>NUCLEOTIDE SEQUENCE [LARGE SCALE GENOMIC DNA]</scope>
    <source>
        <tissue evidence="2">Leaves</tissue>
    </source>
</reference>
<dbReference type="EMBL" id="JASCZI010152191">
    <property type="protein sequence ID" value="MED6175618.1"/>
    <property type="molecule type" value="Genomic_DNA"/>
</dbReference>
<sequence length="65" mass="6866">MLSPPAATEAPSEYGRMPAATLDLSRLGRQNISGVATLTLSVDIQSDPTRSDRVANPTHSEMGLL</sequence>
<evidence type="ECO:0000256" key="1">
    <source>
        <dbReference type="SAM" id="MobiDB-lite"/>
    </source>
</evidence>
<evidence type="ECO:0000313" key="2">
    <source>
        <dbReference type="EMBL" id="MED6175618.1"/>
    </source>
</evidence>
<accession>A0ABU6VSI4</accession>
<name>A0ABU6VSI4_9FABA</name>
<gene>
    <name evidence="2" type="ORF">PIB30_080108</name>
</gene>
<evidence type="ECO:0000313" key="3">
    <source>
        <dbReference type="Proteomes" id="UP001341840"/>
    </source>
</evidence>
<comment type="caution">
    <text evidence="2">The sequence shown here is derived from an EMBL/GenBank/DDBJ whole genome shotgun (WGS) entry which is preliminary data.</text>
</comment>
<keyword evidence="3" id="KW-1185">Reference proteome</keyword>
<protein>
    <submittedName>
        <fullName evidence="2">Uncharacterized protein</fullName>
    </submittedName>
</protein>
<dbReference type="Proteomes" id="UP001341840">
    <property type="component" value="Unassembled WGS sequence"/>
</dbReference>
<organism evidence="2 3">
    <name type="scientific">Stylosanthes scabra</name>
    <dbReference type="NCBI Taxonomy" id="79078"/>
    <lineage>
        <taxon>Eukaryota</taxon>
        <taxon>Viridiplantae</taxon>
        <taxon>Streptophyta</taxon>
        <taxon>Embryophyta</taxon>
        <taxon>Tracheophyta</taxon>
        <taxon>Spermatophyta</taxon>
        <taxon>Magnoliopsida</taxon>
        <taxon>eudicotyledons</taxon>
        <taxon>Gunneridae</taxon>
        <taxon>Pentapetalae</taxon>
        <taxon>rosids</taxon>
        <taxon>fabids</taxon>
        <taxon>Fabales</taxon>
        <taxon>Fabaceae</taxon>
        <taxon>Papilionoideae</taxon>
        <taxon>50 kb inversion clade</taxon>
        <taxon>dalbergioids sensu lato</taxon>
        <taxon>Dalbergieae</taxon>
        <taxon>Pterocarpus clade</taxon>
        <taxon>Stylosanthes</taxon>
    </lineage>
</organism>